<keyword evidence="10" id="KW-1185">Reference proteome</keyword>
<dbReference type="Pfam" id="PF00561">
    <property type="entry name" value="Abhydrolase_1"/>
    <property type="match status" value="1"/>
</dbReference>
<name>A0A443PWY9_9MAGN</name>
<dbReference type="EMBL" id="QPKB01000011">
    <property type="protein sequence ID" value="RWR95270.1"/>
    <property type="molecule type" value="Genomic_DNA"/>
</dbReference>
<keyword evidence="3 9" id="KW-0378">Hydrolase</keyword>
<evidence type="ECO:0000313" key="10">
    <source>
        <dbReference type="Proteomes" id="UP000283530"/>
    </source>
</evidence>
<evidence type="ECO:0000256" key="1">
    <source>
        <dbReference type="ARBA" id="ARBA00004721"/>
    </source>
</evidence>
<sequence length="327" mass="36926">MMEGILHRTVTVNGINMHIAEKGDGPLVLLIHGFPELWYCWRHQILGLAARGYRAVAPDMRGYGDTDAPPSASSYTAFHIVGDLVALIDALGQDQVFVVGHDWGAVMAWYFCLFRPDRVKALVNLSVAFRPRHPSKKPVETMRALLGENYYICRFQEPGVAEADFTRLGTSRVLKKLLTYRRPAPFIVPEGGLSGAPDKQFTLPSWLSEEDINYYASKFEKTGFTGGLNYYRALDLNWELTAPWTGVQVKVPVMFIVGDLDVTYNTLGAKEYIHSGGFKKDVPFLQELVIMEGVGHFLNQERPDEITAHIYDFIRKFPIIHVTSQHY</sequence>
<comment type="caution">
    <text evidence="9">The sequence shown here is derived from an EMBL/GenBank/DDBJ whole genome shotgun (WGS) entry which is preliminary data.</text>
</comment>
<proteinExistence type="inferred from homology"/>
<dbReference type="PRINTS" id="PR00111">
    <property type="entry name" value="ABHYDROLASE"/>
</dbReference>
<dbReference type="STRING" id="337451.A0A443PWY9"/>
<evidence type="ECO:0000259" key="8">
    <source>
        <dbReference type="Pfam" id="PF00561"/>
    </source>
</evidence>
<protein>
    <recommendedName>
        <fullName evidence="2">soluble epoxide hydrolase</fullName>
        <ecNumber evidence="2">3.3.2.10</ecNumber>
    </recommendedName>
</protein>
<dbReference type="Gene3D" id="3.40.50.1820">
    <property type="entry name" value="alpha/beta hydrolase"/>
    <property type="match status" value="1"/>
</dbReference>
<accession>A0A443PWY9</accession>
<comment type="function">
    <text evidence="6">Epoxide hydrolase involved in the biosynthesis of cucurbitacin and mogroside tetracyclic triterpene natural products (e.g. siamenoside I and mogrosides IV, V and VI). Cucurbitacins have cytotoxic properties and exhibit deterrent taste as a defense barrier against herbivores. Mogrosides are nonsugar highly oxygenated compounds used as high-intensity zero-calorie sweeteners; they also possess pharmacological properties such as regulating immunity, lowering blood sugar and lipid levels, protecting the liver, and acting as antioxidants and antitumor agents. Catalyzes the hydrolysis of aromatic epoxide-containing substrates, such as the conversion of 24,25-epoxycucurbitadienol to 24,25-dihydroxycucurbitadienol.</text>
</comment>
<evidence type="ECO:0000256" key="5">
    <source>
        <dbReference type="ARBA" id="ARBA00051067"/>
    </source>
</evidence>
<dbReference type="OrthoDB" id="7130006at2759"/>
<dbReference type="AlphaFoldDB" id="A0A443PWY9"/>
<feature type="domain" description="AB hydrolase-1" evidence="8">
    <location>
        <begin position="26"/>
        <end position="144"/>
    </location>
</feature>
<evidence type="ECO:0000256" key="6">
    <source>
        <dbReference type="ARBA" id="ARBA00058358"/>
    </source>
</evidence>
<evidence type="ECO:0000256" key="4">
    <source>
        <dbReference type="ARBA" id="ARBA00038334"/>
    </source>
</evidence>
<evidence type="ECO:0000256" key="2">
    <source>
        <dbReference type="ARBA" id="ARBA00013006"/>
    </source>
</evidence>
<dbReference type="PRINTS" id="PR00412">
    <property type="entry name" value="EPOXHYDRLASE"/>
</dbReference>
<evidence type="ECO:0000313" key="9">
    <source>
        <dbReference type="EMBL" id="RWR95270.1"/>
    </source>
</evidence>
<comment type="catalytic activity">
    <reaction evidence="5">
        <text>an epoxide + H2O = an ethanediol</text>
        <dbReference type="Rhea" id="RHEA:19037"/>
        <dbReference type="ChEBI" id="CHEBI:15377"/>
        <dbReference type="ChEBI" id="CHEBI:32955"/>
        <dbReference type="ChEBI" id="CHEBI:140594"/>
        <dbReference type="EC" id="3.3.2.10"/>
    </reaction>
    <physiologicalReaction direction="left-to-right" evidence="5">
        <dbReference type="Rhea" id="RHEA:19038"/>
    </physiologicalReaction>
</comment>
<dbReference type="Proteomes" id="UP000283530">
    <property type="component" value="Unassembled WGS sequence"/>
</dbReference>
<comment type="catalytic activity">
    <reaction evidence="7">
        <text>(24S)-24,25-epoxycucurbitadienol + H2O = (24R)-24,25-dihydroxycucurbitadienol</text>
        <dbReference type="Rhea" id="RHEA:81855"/>
        <dbReference type="ChEBI" id="CHEBI:15377"/>
        <dbReference type="ChEBI" id="CHEBI:229949"/>
        <dbReference type="ChEBI" id="CHEBI:229950"/>
    </reaction>
    <physiologicalReaction direction="left-to-right" evidence="7">
        <dbReference type="Rhea" id="RHEA:81856"/>
    </physiologicalReaction>
</comment>
<dbReference type="PANTHER" id="PTHR43329">
    <property type="entry name" value="EPOXIDE HYDROLASE"/>
    <property type="match status" value="1"/>
</dbReference>
<dbReference type="InterPro" id="IPR000073">
    <property type="entry name" value="AB_hydrolase_1"/>
</dbReference>
<dbReference type="InterPro" id="IPR029058">
    <property type="entry name" value="AB_hydrolase_fold"/>
</dbReference>
<dbReference type="EC" id="3.3.2.10" evidence="2"/>
<dbReference type="SUPFAM" id="SSF53474">
    <property type="entry name" value="alpha/beta-Hydrolases"/>
    <property type="match status" value="1"/>
</dbReference>
<reference evidence="9 10" key="1">
    <citation type="journal article" date="2019" name="Nat. Plants">
        <title>Stout camphor tree genome fills gaps in understanding of flowering plant genome evolution.</title>
        <authorList>
            <person name="Chaw S.M."/>
            <person name="Liu Y.C."/>
            <person name="Wu Y.W."/>
            <person name="Wang H.Y."/>
            <person name="Lin C.I."/>
            <person name="Wu C.S."/>
            <person name="Ke H.M."/>
            <person name="Chang L.Y."/>
            <person name="Hsu C.Y."/>
            <person name="Yang H.T."/>
            <person name="Sudianto E."/>
            <person name="Hsu M.H."/>
            <person name="Wu K.P."/>
            <person name="Wang L.N."/>
            <person name="Leebens-Mack J.H."/>
            <person name="Tsai I.J."/>
        </authorList>
    </citation>
    <scope>NUCLEOTIDE SEQUENCE [LARGE SCALE GENOMIC DNA]</scope>
    <source>
        <strain evidence="10">cv. Chaw 1501</strain>
        <tissue evidence="9">Young leaves</tissue>
    </source>
</reference>
<gene>
    <name evidence="9" type="ORF">CKAN_02460600</name>
</gene>
<evidence type="ECO:0000256" key="7">
    <source>
        <dbReference type="ARBA" id="ARBA00093212"/>
    </source>
</evidence>
<dbReference type="GO" id="GO:0004301">
    <property type="term" value="F:epoxide hydrolase activity"/>
    <property type="evidence" value="ECO:0007669"/>
    <property type="project" value="UniProtKB-EC"/>
</dbReference>
<dbReference type="InterPro" id="IPR000639">
    <property type="entry name" value="Epox_hydrolase-like"/>
</dbReference>
<organism evidence="9 10">
    <name type="scientific">Cinnamomum micranthum f. kanehirae</name>
    <dbReference type="NCBI Taxonomy" id="337451"/>
    <lineage>
        <taxon>Eukaryota</taxon>
        <taxon>Viridiplantae</taxon>
        <taxon>Streptophyta</taxon>
        <taxon>Embryophyta</taxon>
        <taxon>Tracheophyta</taxon>
        <taxon>Spermatophyta</taxon>
        <taxon>Magnoliopsida</taxon>
        <taxon>Magnoliidae</taxon>
        <taxon>Laurales</taxon>
        <taxon>Lauraceae</taxon>
        <taxon>Cinnamomum</taxon>
    </lineage>
</organism>
<dbReference type="FunFam" id="3.40.50.1820:FF:000161">
    <property type="entry name" value="Epoxide hydrolase"/>
    <property type="match status" value="1"/>
</dbReference>
<comment type="pathway">
    <text evidence="1">Secondary metabolite biosynthesis; terpenoid biosynthesis.</text>
</comment>
<evidence type="ECO:0000256" key="3">
    <source>
        <dbReference type="ARBA" id="ARBA00022801"/>
    </source>
</evidence>
<comment type="similarity">
    <text evidence="4">Belongs to the AB hydrolase superfamily. Epoxide hydrolase family.</text>
</comment>